<dbReference type="PANTHER" id="PTHR10680:SF38">
    <property type="entry name" value="BLL1368 PROTEIN"/>
    <property type="match status" value="1"/>
</dbReference>
<keyword evidence="1" id="KW-0732">Signal</keyword>
<dbReference type="Pfam" id="PF17170">
    <property type="entry name" value="DUF5128"/>
    <property type="match status" value="1"/>
</dbReference>
<sequence>MTTANTVGSGKYTYEMDVNWAKVPDGWKMPACAVYGDSQDRVFCFNRDPDHPVIIFDREGNYLSSWGAGLFLFPHAIILDKEDNVWLVERNGGQIMKFTSDGKLLMTIGTAGFRSDTGADNSVFSSNGYTEVTHGGDPFNLPAGIAINDAGEVFIADGYANARVHKFTSDGKLIKSWGGPGSGPGEFNLPHGAWIDSKGRLLIADRENDRIQVFSQDGAHITTWPSKLIGAAVMFVDDEDICYVAEHNGGLVSILNMDGEILAQWGDLTHRSCHGIWVDSHKDIYVVEPYEGSEGRTVVKFTKKG</sequence>
<dbReference type="PANTHER" id="PTHR10680">
    <property type="entry name" value="PEPTIDYL-GLYCINE ALPHA-AMIDATING MONOOXYGENASE"/>
    <property type="match status" value="1"/>
</dbReference>
<accession>A0A160V9J3</accession>
<dbReference type="AlphaFoldDB" id="A0A160V9J3"/>
<dbReference type="SUPFAM" id="SSF101898">
    <property type="entry name" value="NHL repeat"/>
    <property type="match status" value="1"/>
</dbReference>
<name>A0A160V9J3_9ZZZZ</name>
<dbReference type="EMBL" id="FAXA01000308">
    <property type="protein sequence ID" value="CUV02771.1"/>
    <property type="molecule type" value="Genomic_DNA"/>
</dbReference>
<proteinExistence type="predicted"/>
<protein>
    <submittedName>
        <fullName evidence="4">Uncharacterized protein</fullName>
    </submittedName>
</protein>
<organism evidence="4">
    <name type="scientific">hydrothermal vent metagenome</name>
    <dbReference type="NCBI Taxonomy" id="652676"/>
    <lineage>
        <taxon>unclassified sequences</taxon>
        <taxon>metagenomes</taxon>
        <taxon>ecological metagenomes</taxon>
    </lineage>
</organism>
<evidence type="ECO:0000256" key="3">
    <source>
        <dbReference type="ARBA" id="ARBA00023180"/>
    </source>
</evidence>
<gene>
    <name evidence="4" type="ORF">MGWOODY_Clf1012</name>
</gene>
<dbReference type="InterPro" id="IPR001258">
    <property type="entry name" value="NHL_repeat"/>
</dbReference>
<dbReference type="Gene3D" id="2.120.10.30">
    <property type="entry name" value="TolB, C-terminal domain"/>
    <property type="match status" value="1"/>
</dbReference>
<dbReference type="PROSITE" id="PS51125">
    <property type="entry name" value="NHL"/>
    <property type="match status" value="2"/>
</dbReference>
<keyword evidence="2" id="KW-0677">Repeat</keyword>
<evidence type="ECO:0000256" key="2">
    <source>
        <dbReference type="ARBA" id="ARBA00022737"/>
    </source>
</evidence>
<dbReference type="InterPro" id="IPR011042">
    <property type="entry name" value="6-blade_b-propeller_TolB-like"/>
</dbReference>
<keyword evidence="3" id="KW-0325">Glycoprotein</keyword>
<evidence type="ECO:0000313" key="4">
    <source>
        <dbReference type="EMBL" id="CUV02771.1"/>
    </source>
</evidence>
<evidence type="ECO:0000256" key="1">
    <source>
        <dbReference type="ARBA" id="ARBA00022729"/>
    </source>
</evidence>
<reference evidence="4" key="1">
    <citation type="submission" date="2015-10" db="EMBL/GenBank/DDBJ databases">
        <authorList>
            <person name="Gilbert D.G."/>
        </authorList>
    </citation>
    <scope>NUCLEOTIDE SEQUENCE</scope>
</reference>